<keyword evidence="1" id="KW-0472">Membrane</keyword>
<dbReference type="STRING" id="227377.CBU_0777"/>
<feature type="transmembrane region" description="Helical" evidence="1">
    <location>
        <begin position="64"/>
        <end position="89"/>
    </location>
</feature>
<dbReference type="GeneID" id="1208669"/>
<organism evidence="2 3">
    <name type="scientific">Coxiella burnetii (strain RSA 493 / Nine Mile phase I)</name>
    <dbReference type="NCBI Taxonomy" id="227377"/>
    <lineage>
        <taxon>Bacteria</taxon>
        <taxon>Pseudomonadati</taxon>
        <taxon>Pseudomonadota</taxon>
        <taxon>Gammaproteobacteria</taxon>
        <taxon>Legionellales</taxon>
        <taxon>Coxiellaceae</taxon>
        <taxon>Coxiella</taxon>
    </lineage>
</organism>
<gene>
    <name evidence="2" type="ordered locus">CBU_0777</name>
</gene>
<keyword evidence="3" id="KW-1185">Reference proteome</keyword>
<evidence type="ECO:0000313" key="3">
    <source>
        <dbReference type="Proteomes" id="UP000002671"/>
    </source>
</evidence>
<reference evidence="2 3" key="2">
    <citation type="journal article" date="2009" name="Infect. Immun.">
        <title>Comparative genomics reveal extensive transposon-mediated genomic plasticity and diversity among potential effector proteins within the genus Coxiella.</title>
        <authorList>
            <person name="Beare P.A."/>
            <person name="Unsworth N."/>
            <person name="Andoh M."/>
            <person name="Voth D.E."/>
            <person name="Omsland A."/>
            <person name="Gilk S.D."/>
            <person name="Williams K.P."/>
            <person name="Sobral B.W."/>
            <person name="Kupko J.J.III."/>
            <person name="Porcella S.F."/>
            <person name="Samuel J.E."/>
            <person name="Heinzen R.A."/>
        </authorList>
    </citation>
    <scope>NUCLEOTIDE SEQUENCE [LARGE SCALE GENOMIC DNA]</scope>
    <source>
        <strain evidence="3">RSA 493 / Nine Mile phase I</strain>
    </source>
</reference>
<name>Q83DF9_COXBU</name>
<dbReference type="eggNOG" id="ENOG50331WV">
    <property type="taxonomic scope" value="Bacteria"/>
</dbReference>
<proteinExistence type="predicted"/>
<dbReference type="EMBL" id="AE016828">
    <property type="protein sequence ID" value="AAO90313.2"/>
    <property type="molecule type" value="Genomic_DNA"/>
</dbReference>
<reference evidence="2 3" key="1">
    <citation type="journal article" date="2003" name="Proc. Natl. Acad. Sci. U.S.A.">
        <title>Complete genome sequence of the Q-fever pathogen, Coxiella burnetii.</title>
        <authorList>
            <person name="Seshadri R."/>
            <person name="Paulsen I.T."/>
            <person name="Eisen J.A."/>
            <person name="Read T.D."/>
            <person name="Nelson K.E."/>
            <person name="Nelson W.C."/>
            <person name="Ward N.L."/>
            <person name="Tettelin H."/>
            <person name="Davidsen T.M."/>
            <person name="Beanan M.J."/>
            <person name="Deboy R.T."/>
            <person name="Daugherty S.C."/>
            <person name="Brinkac L.M."/>
            <person name="Madupu R."/>
            <person name="Dodson R.J."/>
            <person name="Khouri H.M."/>
            <person name="Lee K.H."/>
            <person name="Carty H.A."/>
            <person name="Scanlan D."/>
            <person name="Heinzen R.A."/>
            <person name="Thompson H.A."/>
            <person name="Samuel J.E."/>
            <person name="Fraser C.M."/>
            <person name="Heidelberg J.F."/>
        </authorList>
    </citation>
    <scope>NUCLEOTIDE SEQUENCE [LARGE SCALE GENOMIC DNA]</scope>
    <source>
        <strain evidence="3">RSA 493 / Nine Mile phase I</strain>
    </source>
</reference>
<accession>Q83DF9</accession>
<feature type="transmembrane region" description="Helical" evidence="1">
    <location>
        <begin position="275"/>
        <end position="295"/>
    </location>
</feature>
<keyword evidence="1" id="KW-0812">Transmembrane</keyword>
<dbReference type="AlphaFoldDB" id="Q83DF9"/>
<feature type="transmembrane region" description="Helical" evidence="1">
    <location>
        <begin position="20"/>
        <end position="44"/>
    </location>
</feature>
<dbReference type="EnsemblBacteria" id="AAO90313">
    <property type="protein sequence ID" value="AAO90313"/>
    <property type="gene ID" value="CBU_0777"/>
</dbReference>
<dbReference type="PATRIC" id="fig|227377.7.peg.764"/>
<dbReference type="RefSeq" id="NP_819799.2">
    <property type="nucleotide sequence ID" value="NC_002971.4"/>
</dbReference>
<dbReference type="Proteomes" id="UP000002671">
    <property type="component" value="Chromosome"/>
</dbReference>
<dbReference type="RefSeq" id="WP_005768963.1">
    <property type="nucleotide sequence ID" value="NC_002971.4"/>
</dbReference>
<protein>
    <submittedName>
        <fullName evidence="2">ABC transporter permease protein</fullName>
    </submittedName>
</protein>
<dbReference type="HOGENOM" id="CLU_811129_0_0_6"/>
<feature type="transmembrane region" description="Helical" evidence="1">
    <location>
        <begin position="119"/>
        <end position="151"/>
    </location>
</feature>
<dbReference type="KEGG" id="cbu:CBU_0777"/>
<evidence type="ECO:0000313" key="2">
    <source>
        <dbReference type="EMBL" id="AAO90313.2"/>
    </source>
</evidence>
<sequence>MMRTLLTLINREFWEQRGTFFNVPLILAGIFVLVAIAFFILSFGQMVDIGSLQSELANQRVADLIPGAFTAIASPFVLVLWLIVFYYFLGALYDDRKDGSVLFWQSMPTSQTQTIVSKLIAGLILAPFCTWVVVMVTQLIILGIASLFLIIHPILPWTALWSAPVILSAWLHIFAVILFQALWLLPLFAWCLLCSAFAKKAPALRAVVPIIVLIILEILFFSQHYFTDFVISRFQYAAEAWRTLSLYGGQLISHQGRLSLVNQIKMPFPLDNIKLITMGIGILLSLICYILAGWFRSRCYDFER</sequence>
<feature type="transmembrane region" description="Helical" evidence="1">
    <location>
        <begin position="171"/>
        <end position="194"/>
    </location>
</feature>
<dbReference type="OrthoDB" id="118685at2"/>
<evidence type="ECO:0000256" key="1">
    <source>
        <dbReference type="SAM" id="Phobius"/>
    </source>
</evidence>
<keyword evidence="1" id="KW-1133">Transmembrane helix</keyword>
<feature type="transmembrane region" description="Helical" evidence="1">
    <location>
        <begin position="206"/>
        <end position="226"/>
    </location>
</feature>